<reference evidence="2 3" key="1">
    <citation type="submission" date="2019-05" db="EMBL/GenBank/DDBJ databases">
        <title>Another draft genome of Portunus trituberculatus and its Hox gene families provides insights of decapod evolution.</title>
        <authorList>
            <person name="Jeong J.-H."/>
            <person name="Song I."/>
            <person name="Kim S."/>
            <person name="Choi T."/>
            <person name="Kim D."/>
            <person name="Ryu S."/>
            <person name="Kim W."/>
        </authorList>
    </citation>
    <scope>NUCLEOTIDE SEQUENCE [LARGE SCALE GENOMIC DNA]</scope>
    <source>
        <tissue evidence="2">Muscle</tissue>
    </source>
</reference>
<evidence type="ECO:0000256" key="1">
    <source>
        <dbReference type="SAM" id="MobiDB-lite"/>
    </source>
</evidence>
<evidence type="ECO:0000313" key="2">
    <source>
        <dbReference type="EMBL" id="MPC96484.1"/>
    </source>
</evidence>
<evidence type="ECO:0000313" key="3">
    <source>
        <dbReference type="Proteomes" id="UP000324222"/>
    </source>
</evidence>
<name>A0A5B7JVW6_PORTR</name>
<organism evidence="2 3">
    <name type="scientific">Portunus trituberculatus</name>
    <name type="common">Swimming crab</name>
    <name type="synonym">Neptunus trituberculatus</name>
    <dbReference type="NCBI Taxonomy" id="210409"/>
    <lineage>
        <taxon>Eukaryota</taxon>
        <taxon>Metazoa</taxon>
        <taxon>Ecdysozoa</taxon>
        <taxon>Arthropoda</taxon>
        <taxon>Crustacea</taxon>
        <taxon>Multicrustacea</taxon>
        <taxon>Malacostraca</taxon>
        <taxon>Eumalacostraca</taxon>
        <taxon>Eucarida</taxon>
        <taxon>Decapoda</taxon>
        <taxon>Pleocyemata</taxon>
        <taxon>Brachyura</taxon>
        <taxon>Eubrachyura</taxon>
        <taxon>Portunoidea</taxon>
        <taxon>Portunidae</taxon>
        <taxon>Portuninae</taxon>
        <taxon>Portunus</taxon>
    </lineage>
</organism>
<keyword evidence="3" id="KW-1185">Reference proteome</keyword>
<dbReference type="OrthoDB" id="6373482at2759"/>
<feature type="region of interest" description="Disordered" evidence="1">
    <location>
        <begin position="57"/>
        <end position="103"/>
    </location>
</feature>
<protein>
    <submittedName>
        <fullName evidence="2">Uncharacterized protein</fullName>
    </submittedName>
</protein>
<dbReference type="EMBL" id="VSRR010106152">
    <property type="protein sequence ID" value="MPC96484.1"/>
    <property type="molecule type" value="Genomic_DNA"/>
</dbReference>
<sequence length="244" mass="26862">MYLVSLQVEWVHSFDEMSEPPVLTPSGLRLTVKQEKKRVLGVFGSGNNAKVVPISSEQQAHVSQQRMQVPADQMHEKGPSSTLFGSPQHASKPSRQNPTPKKSLFGVVGSIGLTFGKIGKDITEGVAKSVTSRPTTSNQSRVGSNIASGNMNYSRSSRQSYRAASTPVEPSSTSTACYPSTVQMEPTTFYVQVPLEDSTMQVFPSILIIRYITLCGSLNIMFCRKILFTFLLHRFVINSFYALM</sequence>
<dbReference type="Proteomes" id="UP000324222">
    <property type="component" value="Unassembled WGS sequence"/>
</dbReference>
<accession>A0A5B7JVW6</accession>
<feature type="compositionally biased region" description="Polar residues" evidence="1">
    <location>
        <begin position="57"/>
        <end position="67"/>
    </location>
</feature>
<proteinExistence type="predicted"/>
<dbReference type="AlphaFoldDB" id="A0A5B7JVW6"/>
<feature type="compositionally biased region" description="Polar residues" evidence="1">
    <location>
        <begin position="129"/>
        <end position="152"/>
    </location>
</feature>
<comment type="caution">
    <text evidence="2">The sequence shown here is derived from an EMBL/GenBank/DDBJ whole genome shotgun (WGS) entry which is preliminary data.</text>
</comment>
<feature type="region of interest" description="Disordered" evidence="1">
    <location>
        <begin position="128"/>
        <end position="158"/>
    </location>
</feature>
<gene>
    <name evidence="2" type="ORF">E2C01_091746</name>
</gene>
<feature type="compositionally biased region" description="Polar residues" evidence="1">
    <location>
        <begin position="79"/>
        <end position="100"/>
    </location>
</feature>